<feature type="binding site" evidence="14">
    <location>
        <position position="744"/>
    </location>
    <ligand>
        <name>Zn(2+)</name>
        <dbReference type="ChEBI" id="CHEBI:29105"/>
        <label>1</label>
        <note>catalytic</note>
    </ligand>
</feature>
<dbReference type="InterPro" id="IPR006276">
    <property type="entry name" value="Cobalamin-indep_Met_synthase"/>
</dbReference>
<dbReference type="VEuPathDB" id="FungiDB:A1O7_03647"/>
<evidence type="ECO:0000256" key="1">
    <source>
        <dbReference type="ARBA" id="ARBA00002777"/>
    </source>
</evidence>
<feature type="binding site" evidence="13">
    <location>
        <position position="578"/>
    </location>
    <ligand>
        <name>5-methyltetrahydropteroyltri-L-glutamate</name>
        <dbReference type="ChEBI" id="CHEBI:58207"/>
    </ligand>
</feature>
<evidence type="ECO:0000256" key="7">
    <source>
        <dbReference type="ARBA" id="ARBA00022679"/>
    </source>
</evidence>
<comment type="cofactor">
    <cofactor evidence="14">
        <name>Zn(2+)</name>
        <dbReference type="ChEBI" id="CHEBI:29105"/>
    </cofactor>
    <text evidence="14">Binds 2 Zn(2+) ions per subunit.</text>
</comment>
<feature type="binding site" evidence="13">
    <location>
        <position position="19"/>
    </location>
    <ligand>
        <name>5-methyltetrahydropteroyltri-L-glutamate</name>
        <dbReference type="ChEBI" id="CHEBI:58207"/>
    </ligand>
</feature>
<keyword evidence="8 14" id="KW-0479">Metal-binding</keyword>
<name>W9WDX5_9EURO</name>
<keyword evidence="10" id="KW-0486">Methionine biosynthesis</keyword>
<evidence type="ECO:0000313" key="19">
    <source>
        <dbReference type="EMBL" id="EXJ63200.1"/>
    </source>
</evidence>
<evidence type="ECO:0000256" key="3">
    <source>
        <dbReference type="ARBA" id="ARBA00009553"/>
    </source>
</evidence>
<dbReference type="EC" id="2.1.1.14" evidence="4"/>
<evidence type="ECO:0000313" key="20">
    <source>
        <dbReference type="Proteomes" id="UP000019473"/>
    </source>
</evidence>
<dbReference type="STRING" id="1182544.W9WDX5"/>
<dbReference type="HAMAP" id="MF_00172">
    <property type="entry name" value="Meth_synth"/>
    <property type="match status" value="1"/>
</dbReference>
<dbReference type="PIRSF" id="PIRSF000382">
    <property type="entry name" value="MeTrfase_B12_ind"/>
    <property type="match status" value="1"/>
</dbReference>
<feature type="binding site" evidence="13">
    <location>
        <position position="501"/>
    </location>
    <ligand>
        <name>L-methionine</name>
        <dbReference type="ChEBI" id="CHEBI:57844"/>
    </ligand>
</feature>
<comment type="pathway">
    <text evidence="2">Amino-acid biosynthesis; L-methionine biosynthesis via de novo pathway; L-methionine from L-homocysteine (MetE route): step 1/1.</text>
</comment>
<keyword evidence="7 19" id="KW-0808">Transferase</keyword>
<dbReference type="AlphaFoldDB" id="W9WDX5"/>
<dbReference type="GO" id="GO:0032259">
    <property type="term" value="P:methylation"/>
    <property type="evidence" value="ECO:0007669"/>
    <property type="project" value="UniProtKB-KW"/>
</dbReference>
<evidence type="ECO:0000256" key="16">
    <source>
        <dbReference type="SAM" id="MobiDB-lite"/>
    </source>
</evidence>
<dbReference type="FunFam" id="3.20.20.210:FF:000003">
    <property type="entry name" value="5-methyltetrahydropteroyltriglutamate--homocysteine methyltransferase"/>
    <property type="match status" value="1"/>
</dbReference>
<comment type="caution">
    <text evidence="19">The sequence shown here is derived from an EMBL/GenBank/DDBJ whole genome shotgun (WGS) entry which is preliminary data.</text>
</comment>
<dbReference type="NCBIfam" id="TIGR01371">
    <property type="entry name" value="met_syn_B12ind"/>
    <property type="match status" value="1"/>
</dbReference>
<evidence type="ECO:0000256" key="5">
    <source>
        <dbReference type="ARBA" id="ARBA00022603"/>
    </source>
</evidence>
<comment type="similarity">
    <text evidence="3">Belongs to the vitamin-B12 independent methionine synthase family.</text>
</comment>
<dbReference type="EMBL" id="AMGW01000002">
    <property type="protein sequence ID" value="EXJ63200.1"/>
    <property type="molecule type" value="Genomic_DNA"/>
</dbReference>
<dbReference type="PANTHER" id="PTHR30519">
    <property type="entry name" value="5-METHYLTETRAHYDROPTEROYLTRIGLUTAMATE--HOMOCYSTEINE METHYLTRANSFERASE"/>
    <property type="match status" value="1"/>
</dbReference>
<dbReference type="GO" id="GO:0003871">
    <property type="term" value="F:5-methyltetrahydropteroyltriglutamate-homocysteine S-methyltransferase activity"/>
    <property type="evidence" value="ECO:0007669"/>
    <property type="project" value="UniProtKB-EC"/>
</dbReference>
<evidence type="ECO:0000259" key="17">
    <source>
        <dbReference type="Pfam" id="PF01717"/>
    </source>
</evidence>
<accession>W9WDX5</accession>
<feature type="domain" description="Cobalamin-independent methionine synthase MetE C-terminal/archaeal" evidence="17">
    <location>
        <begin position="443"/>
        <end position="766"/>
    </location>
</feature>
<feature type="region of interest" description="Disordered" evidence="16">
    <location>
        <begin position="393"/>
        <end position="412"/>
    </location>
</feature>
<feature type="active site" description="Proton donor" evidence="15">
    <location>
        <position position="712"/>
    </location>
</feature>
<dbReference type="OrthoDB" id="1053771at2759"/>
<dbReference type="InterPro" id="IPR013215">
    <property type="entry name" value="Cbl-indep_Met_Synth_N"/>
</dbReference>
<dbReference type="GO" id="GO:0008270">
    <property type="term" value="F:zinc ion binding"/>
    <property type="evidence" value="ECO:0007669"/>
    <property type="project" value="InterPro"/>
</dbReference>
<dbReference type="HOGENOM" id="CLU_013175_0_0_1"/>
<feature type="domain" description="Cobalamin-independent methionine synthase MetE N-terminal" evidence="18">
    <location>
        <begin position="4"/>
        <end position="325"/>
    </location>
</feature>
<feature type="binding site" evidence="13">
    <location>
        <position position="616"/>
    </location>
    <ligand>
        <name>L-methionine</name>
        <dbReference type="ChEBI" id="CHEBI:57844"/>
    </ligand>
</feature>
<feature type="binding site" evidence="13">
    <location>
        <position position="616"/>
    </location>
    <ligand>
        <name>L-homocysteine</name>
        <dbReference type="ChEBI" id="CHEBI:58199"/>
    </ligand>
</feature>
<dbReference type="eggNOG" id="KOG2263">
    <property type="taxonomic scope" value="Eukaryota"/>
</dbReference>
<feature type="binding site" evidence="13">
    <location>
        <begin position="448"/>
        <end position="450"/>
    </location>
    <ligand>
        <name>L-homocysteine</name>
        <dbReference type="ChEBI" id="CHEBI:58199"/>
    </ligand>
</feature>
<evidence type="ECO:0000256" key="8">
    <source>
        <dbReference type="ARBA" id="ARBA00022723"/>
    </source>
</evidence>
<organism evidence="19 20">
    <name type="scientific">Cladophialophora yegresii CBS 114405</name>
    <dbReference type="NCBI Taxonomy" id="1182544"/>
    <lineage>
        <taxon>Eukaryota</taxon>
        <taxon>Fungi</taxon>
        <taxon>Dikarya</taxon>
        <taxon>Ascomycota</taxon>
        <taxon>Pezizomycotina</taxon>
        <taxon>Eurotiomycetes</taxon>
        <taxon>Chaetothyriomycetidae</taxon>
        <taxon>Chaetothyriales</taxon>
        <taxon>Herpotrichiellaceae</taxon>
        <taxon>Cladophialophora</taxon>
    </lineage>
</organism>
<feature type="binding site" evidence="13">
    <location>
        <begin position="532"/>
        <end position="533"/>
    </location>
    <ligand>
        <name>5-methyltetrahydropteroyltri-L-glutamate</name>
        <dbReference type="ChEBI" id="CHEBI:58207"/>
    </ligand>
</feature>
<evidence type="ECO:0000256" key="13">
    <source>
        <dbReference type="PIRSR" id="PIRSR000382-1"/>
    </source>
</evidence>
<feature type="binding site" evidence="13">
    <location>
        <begin position="448"/>
        <end position="450"/>
    </location>
    <ligand>
        <name>L-methionine</name>
        <dbReference type="ChEBI" id="CHEBI:57844"/>
    </ligand>
</feature>
<dbReference type="Pfam" id="PF08267">
    <property type="entry name" value="Meth_synt_1"/>
    <property type="match status" value="1"/>
</dbReference>
<dbReference type="Gene3D" id="3.20.20.210">
    <property type="match status" value="2"/>
</dbReference>
<keyword evidence="6" id="KW-0028">Amino-acid biosynthesis</keyword>
<evidence type="ECO:0000256" key="12">
    <source>
        <dbReference type="ARBA" id="ARBA00031314"/>
    </source>
</evidence>
<dbReference type="GeneID" id="19178239"/>
<dbReference type="FunFam" id="3.20.20.210:FF:000002">
    <property type="entry name" value="5-methyltetrahydropteroyltriglutamate--homocysteine methyltransferase"/>
    <property type="match status" value="1"/>
</dbReference>
<evidence type="ECO:0000256" key="6">
    <source>
        <dbReference type="ARBA" id="ARBA00022605"/>
    </source>
</evidence>
<reference evidence="19 20" key="1">
    <citation type="submission" date="2013-03" db="EMBL/GenBank/DDBJ databases">
        <title>The Genome Sequence of Cladophialophora yegresii CBS 114405.</title>
        <authorList>
            <consortium name="The Broad Institute Genomics Platform"/>
            <person name="Cuomo C."/>
            <person name="de Hoog S."/>
            <person name="Gorbushina A."/>
            <person name="Walker B."/>
            <person name="Young S.K."/>
            <person name="Zeng Q."/>
            <person name="Gargeya S."/>
            <person name="Fitzgerald M."/>
            <person name="Haas B."/>
            <person name="Abouelleil A."/>
            <person name="Allen A.W."/>
            <person name="Alvarado L."/>
            <person name="Arachchi H.M."/>
            <person name="Berlin A.M."/>
            <person name="Chapman S.B."/>
            <person name="Gainer-Dewar J."/>
            <person name="Goldberg J."/>
            <person name="Griggs A."/>
            <person name="Gujja S."/>
            <person name="Hansen M."/>
            <person name="Howarth C."/>
            <person name="Imamovic A."/>
            <person name="Ireland A."/>
            <person name="Larimer J."/>
            <person name="McCowan C."/>
            <person name="Murphy C."/>
            <person name="Pearson M."/>
            <person name="Poon T.W."/>
            <person name="Priest M."/>
            <person name="Roberts A."/>
            <person name="Saif S."/>
            <person name="Shea T."/>
            <person name="Sisk P."/>
            <person name="Sykes S."/>
            <person name="Wortman J."/>
            <person name="Nusbaum C."/>
            <person name="Birren B."/>
        </authorList>
    </citation>
    <scope>NUCLEOTIDE SEQUENCE [LARGE SCALE GENOMIC DNA]</scope>
    <source>
        <strain evidence="19 20">CBS 114405</strain>
    </source>
</reference>
<feature type="binding site" evidence="14">
    <location>
        <position position="683"/>
    </location>
    <ligand>
        <name>Zn(2+)</name>
        <dbReference type="ChEBI" id="CHEBI:29105"/>
        <label>1</label>
        <note>catalytic</note>
    </ligand>
</feature>
<keyword evidence="20" id="KW-1185">Reference proteome</keyword>
<evidence type="ECO:0000256" key="10">
    <source>
        <dbReference type="ARBA" id="ARBA00023167"/>
    </source>
</evidence>
<dbReference type="CDD" id="cd03311">
    <property type="entry name" value="CIMS_C_terminal_like"/>
    <property type="match status" value="1"/>
</dbReference>
<protein>
    <recommendedName>
        <fullName evidence="4">5-methyltetrahydropteroyltriglutamate--homocysteine S-methyltransferase</fullName>
        <ecNumber evidence="4">2.1.1.14</ecNumber>
    </recommendedName>
    <alternativeName>
        <fullName evidence="12">Cobalamin-independent methionine synthase</fullName>
    </alternativeName>
    <alternativeName>
        <fullName evidence="11">Methionine synthase, vitamin-B12 independent isozyme</fullName>
    </alternativeName>
</protein>
<dbReference type="GO" id="GO:0071265">
    <property type="term" value="P:L-methionine biosynthetic process"/>
    <property type="evidence" value="ECO:0007669"/>
    <property type="project" value="UniProtKB-ARBA"/>
</dbReference>
<dbReference type="SUPFAM" id="SSF51726">
    <property type="entry name" value="UROD/MetE-like"/>
    <property type="match status" value="2"/>
</dbReference>
<proteinExistence type="inferred from homology"/>
<gene>
    <name evidence="19" type="ORF">A1O7_03647</name>
</gene>
<dbReference type="InterPro" id="IPR038071">
    <property type="entry name" value="UROD/MetE-like_sf"/>
</dbReference>
<evidence type="ECO:0000259" key="18">
    <source>
        <dbReference type="Pfam" id="PF08267"/>
    </source>
</evidence>
<sequence length="776" mass="87312">MVQSSILGFPRMGVNRDLKKATEAYWAGKLSQDELLAEGKRLRLEHWKIQKDAGIDIIPSNDFAFYDQVLDHIQLFGVVPERYTKHNLAPIDEYFAMGRGLQKPATDGSPAVDVPSLEMVKWFDSNYHYVKPTLQDNQTFKLSSKPKPVTEFLEAKEAGINTRPVLLGPVSFLSLGKADRGQTIEPISALDKLLPLYEDLLKQLKDAGAETVQIDEPVLVFDLPKRVKEAFKPAYEKLGRLGNSAPKIILATYFGDVVHNIDVLESLKHLYGIHVDLVRNPEQLETVASALGPQQVLSAGVVDGRNIWKTNFKHAIELVENAIQKLGKDRVIVASSSSLLHTPHTLASEKKLDPEIADWFSFAVEKAKEISIIAKAVTDGPASVREALEANAKSMQARASSSRTNDQAVKERQSKVNAEMHNRKSPFPERIAQQQKRLNLPMFPTTTIGSFPQTKEIRIQRNRFTKGEITAEEYEKFIEKEIQDVIKIQDELDLDVYVHGEPERNDMVQYFGERLNGYAFTTNGWVQSYGSRCVRPPIVVGDISRPAPMTVKESKYAASISGKPMKGMLTGPITCLRWSFPRDDVHQSVQAQQLALALRDEVVDLEKAGVYVIQVDEPALREGLPLRTGKERQDYLKWAVDAFRLSTAGVEDGTQIHSHFCYSEFQDFFYAIAALDADVLSIENSKSDAKLLKVFVDEAYPRHIGPGVYDIHSPRVPSEKEIHDRIAEMLQYLKPEQLWIDPDCGLKTRQWKETKAALTNMVNAAKSFRSQYVKAQ</sequence>
<evidence type="ECO:0000256" key="4">
    <source>
        <dbReference type="ARBA" id="ARBA00012034"/>
    </source>
</evidence>
<feature type="binding site" evidence="13">
    <location>
        <position position="126"/>
    </location>
    <ligand>
        <name>5-methyltetrahydropteroyltri-L-glutamate</name>
        <dbReference type="ChEBI" id="CHEBI:58207"/>
    </ligand>
</feature>
<feature type="compositionally biased region" description="Polar residues" evidence="16">
    <location>
        <begin position="393"/>
        <end position="407"/>
    </location>
</feature>
<evidence type="ECO:0000256" key="9">
    <source>
        <dbReference type="ARBA" id="ARBA00022833"/>
    </source>
</evidence>
<evidence type="ECO:0000256" key="15">
    <source>
        <dbReference type="PIRSR" id="PIRSR000382-3"/>
    </source>
</evidence>
<evidence type="ECO:0000256" key="2">
    <source>
        <dbReference type="ARBA" id="ARBA00004681"/>
    </source>
</evidence>
<keyword evidence="9 14" id="KW-0862">Zinc</keyword>
<dbReference type="NCBIfam" id="NF003556">
    <property type="entry name" value="PRK05222.1"/>
    <property type="match status" value="1"/>
</dbReference>
<dbReference type="InterPro" id="IPR002629">
    <property type="entry name" value="Met_Synth_C/arc"/>
</dbReference>
<dbReference type="CDD" id="cd03312">
    <property type="entry name" value="CIMS_N_terminal_like"/>
    <property type="match status" value="1"/>
</dbReference>
<feature type="binding site" evidence="14">
    <location>
        <position position="661"/>
    </location>
    <ligand>
        <name>Zn(2+)</name>
        <dbReference type="ChEBI" id="CHEBI:29105"/>
        <label>1</label>
        <note>catalytic</note>
    </ligand>
</feature>
<dbReference type="RefSeq" id="XP_007755854.1">
    <property type="nucleotide sequence ID" value="XM_007757664.1"/>
</dbReference>
<dbReference type="Proteomes" id="UP000019473">
    <property type="component" value="Unassembled WGS sequence"/>
</dbReference>
<comment type="function">
    <text evidence="1">Catalyzes the transfer of a methyl group from 5-methyltetrahydrofolate to homocysteine resulting in methionine formation.</text>
</comment>
<evidence type="ECO:0000256" key="14">
    <source>
        <dbReference type="PIRSR" id="PIRSR000382-2"/>
    </source>
</evidence>
<dbReference type="Pfam" id="PF01717">
    <property type="entry name" value="Meth_synt_2"/>
    <property type="match status" value="1"/>
</dbReference>
<evidence type="ECO:0000256" key="11">
    <source>
        <dbReference type="ARBA" id="ARBA00030765"/>
    </source>
</evidence>
<keyword evidence="5 19" id="KW-0489">Methyltransferase</keyword>
<dbReference type="UniPathway" id="UPA00051">
    <property type="reaction ID" value="UER00082"/>
</dbReference>
<feature type="binding site" evidence="14">
    <location>
        <position position="659"/>
    </location>
    <ligand>
        <name>Zn(2+)</name>
        <dbReference type="ChEBI" id="CHEBI:29105"/>
        <label>1</label>
        <note>catalytic</note>
    </ligand>
</feature>